<dbReference type="SUPFAM" id="SSF49899">
    <property type="entry name" value="Concanavalin A-like lectins/glucanases"/>
    <property type="match status" value="1"/>
</dbReference>
<dbReference type="InterPro" id="IPR013320">
    <property type="entry name" value="ConA-like_dom_sf"/>
</dbReference>
<gene>
    <name evidence="5" type="ORF">DVG78_05290</name>
</gene>
<dbReference type="InterPro" id="IPR028994">
    <property type="entry name" value="Integrin_alpha_N"/>
</dbReference>
<dbReference type="Pfam" id="PF13385">
    <property type="entry name" value="Laminin_G_3"/>
    <property type="match status" value="1"/>
</dbReference>
<dbReference type="Gene3D" id="2.60.40.10">
    <property type="entry name" value="Immunoglobulins"/>
    <property type="match status" value="1"/>
</dbReference>
<dbReference type="Gene3D" id="2.60.120.200">
    <property type="match status" value="1"/>
</dbReference>
<feature type="chain" id="PRO_5016686249" description="LamG-like jellyroll fold domain-containing protein" evidence="3">
    <location>
        <begin position="20"/>
        <end position="923"/>
    </location>
</feature>
<sequence>MKTLFCVLLTLLNVVSLQAQKPTITTFAPASGAVGTSVTISGIYFDAMPIQNTVYFGATRAAVTAASTTSLTVTVPAGATFQPITVLNLTTGLTGSSAKPFNVTYAGGSIAASSFETKVDFAASTEALNMAMGDLDGDGKSDLVTVNFSANTMSVLRNTATVGSINTGSFAEKVDYSTNTNPRGLAIGDIDGDGKPEVVVTNFNSNNLSVYRNTSTIGTISFATKIDFTTGTGPRSVNIADFDVDGKPELAIAHSGNVMSVLRNTSTYGSISFEARVDFALTPGNSSNYIGSGDFDGDGKLDIVVCNNGLSNISVFKNTSTPGTINTNSFAAKVDFAVGALPFGFSIGDIDGDNKIDIAAANFTGNSMSILRNTITNGTIDANSFAAKFDIATGTACSATNLADIDGDGKLDLLSVNLGTNSVSIYRNTATIGDINSNSFAAKVDFTTATGPRYVCIGDLDGDNRPDLSVTTETSNVVSVLRYAFSVASVPTGTSNPTICAGSTASLSATCNVGTPNWYNFYTNAFLSAGSPYITPVLSTPIPTIYKVRCEQGASVSSFVNVFVLVNPIPNALNVTANGPTTICSGGSVTLNSNIGNNNALNFVKTSSQYVTVPHSTSFNFGTAFMMEAWVNYSGVNSTILDKGNYSHLWSLNANGNANKMGFFTLSTGTWVYSTGSVPENTWTHVAISFDNGTLTFYINGVSSGVHTGVTIAQDNQPLNIGRQQPTFCACNHFNGAMDELRIWNYARAEGEMLYWLNQSVPIGIYGLVAYYKFDEGTGTTTADATGNGNNGTLVNNPTWQVPTTSPVNAVLWSNGATTPSIVATTAGTYSATLTNVYGCPNPSSIVVSAGSNAAAVNLASPADDYATGAILKTASSMNGKITATNKVTGTANVNYRAKSIELTNGFRADNGAVFSAAVGGCN</sequence>
<keyword evidence="2" id="KW-1015">Disulfide bond</keyword>
<evidence type="ECO:0000256" key="1">
    <source>
        <dbReference type="ARBA" id="ARBA00022729"/>
    </source>
</evidence>
<accession>A0A369IGE3</accession>
<dbReference type="PANTHER" id="PTHR46580">
    <property type="entry name" value="SENSOR KINASE-RELATED"/>
    <property type="match status" value="1"/>
</dbReference>
<evidence type="ECO:0000256" key="2">
    <source>
        <dbReference type="ARBA" id="ARBA00023157"/>
    </source>
</evidence>
<feature type="domain" description="LamG-like jellyroll fold" evidence="4">
    <location>
        <begin position="623"/>
        <end position="751"/>
    </location>
</feature>
<keyword evidence="1 3" id="KW-0732">Signal</keyword>
<dbReference type="Proteomes" id="UP000253141">
    <property type="component" value="Unassembled WGS sequence"/>
</dbReference>
<reference evidence="5 6" key="1">
    <citation type="submission" date="2018-07" db="EMBL/GenBank/DDBJ databases">
        <title>Genome analysis of Runella aurantiaca.</title>
        <authorList>
            <person name="Yang X."/>
        </authorList>
    </citation>
    <scope>NUCLEOTIDE SEQUENCE [LARGE SCALE GENOMIC DNA]</scope>
    <source>
        <strain evidence="5 6">YX9</strain>
    </source>
</reference>
<dbReference type="InterPro" id="IPR013517">
    <property type="entry name" value="FG-GAP"/>
</dbReference>
<evidence type="ECO:0000256" key="3">
    <source>
        <dbReference type="SAM" id="SignalP"/>
    </source>
</evidence>
<dbReference type="AlphaFoldDB" id="A0A369IGE3"/>
<dbReference type="OrthoDB" id="868906at2"/>
<dbReference type="InterPro" id="IPR002909">
    <property type="entry name" value="IPT_dom"/>
</dbReference>
<dbReference type="InterPro" id="IPR055015">
    <property type="entry name" value="GCX_COOH"/>
</dbReference>
<dbReference type="SUPFAM" id="SSF81296">
    <property type="entry name" value="E set domains"/>
    <property type="match status" value="1"/>
</dbReference>
<dbReference type="GO" id="GO:0005975">
    <property type="term" value="P:carbohydrate metabolic process"/>
    <property type="evidence" value="ECO:0007669"/>
    <property type="project" value="UniProtKB-ARBA"/>
</dbReference>
<name>A0A369IGE3_9BACT</name>
<dbReference type="InterPro" id="IPR013783">
    <property type="entry name" value="Ig-like_fold"/>
</dbReference>
<keyword evidence="6" id="KW-1185">Reference proteome</keyword>
<dbReference type="Gene3D" id="2.130.10.130">
    <property type="entry name" value="Integrin alpha, N-terminal"/>
    <property type="match status" value="2"/>
</dbReference>
<dbReference type="Pfam" id="PF13517">
    <property type="entry name" value="FG-GAP_3"/>
    <property type="match status" value="3"/>
</dbReference>
<protein>
    <recommendedName>
        <fullName evidence="4">LamG-like jellyroll fold domain-containing protein</fullName>
    </recommendedName>
</protein>
<evidence type="ECO:0000313" key="6">
    <source>
        <dbReference type="Proteomes" id="UP000253141"/>
    </source>
</evidence>
<dbReference type="Pfam" id="PF01833">
    <property type="entry name" value="TIG"/>
    <property type="match status" value="1"/>
</dbReference>
<dbReference type="NCBIfam" id="NF045639">
    <property type="entry name" value="GCX_COOH"/>
    <property type="match status" value="1"/>
</dbReference>
<dbReference type="InterPro" id="IPR014756">
    <property type="entry name" value="Ig_E-set"/>
</dbReference>
<dbReference type="InterPro" id="IPR006558">
    <property type="entry name" value="LamG-like"/>
</dbReference>
<evidence type="ECO:0000313" key="5">
    <source>
        <dbReference type="EMBL" id="RDB07417.1"/>
    </source>
</evidence>
<proteinExistence type="predicted"/>
<feature type="signal peptide" evidence="3">
    <location>
        <begin position="1"/>
        <end position="19"/>
    </location>
</feature>
<comment type="caution">
    <text evidence="5">The sequence shown here is derived from an EMBL/GenBank/DDBJ whole genome shotgun (WGS) entry which is preliminary data.</text>
</comment>
<evidence type="ECO:0000259" key="4">
    <source>
        <dbReference type="SMART" id="SM00560"/>
    </source>
</evidence>
<dbReference type="SMART" id="SM00560">
    <property type="entry name" value="LamGL"/>
    <property type="match status" value="1"/>
</dbReference>
<dbReference type="EMBL" id="QPIW01000002">
    <property type="protein sequence ID" value="RDB07417.1"/>
    <property type="molecule type" value="Genomic_DNA"/>
</dbReference>
<dbReference type="GO" id="GO:0004553">
    <property type="term" value="F:hydrolase activity, hydrolyzing O-glycosyl compounds"/>
    <property type="evidence" value="ECO:0007669"/>
    <property type="project" value="UniProtKB-ARBA"/>
</dbReference>
<dbReference type="SUPFAM" id="SSF69318">
    <property type="entry name" value="Integrin alpha N-terminal domain"/>
    <property type="match status" value="1"/>
</dbReference>
<dbReference type="RefSeq" id="WP_114459990.1">
    <property type="nucleotide sequence ID" value="NZ_QPIW01000002.1"/>
</dbReference>
<organism evidence="5 6">
    <name type="scientific">Runella aurantiaca</name>
    <dbReference type="NCBI Taxonomy" id="2282308"/>
    <lineage>
        <taxon>Bacteria</taxon>
        <taxon>Pseudomonadati</taxon>
        <taxon>Bacteroidota</taxon>
        <taxon>Cytophagia</taxon>
        <taxon>Cytophagales</taxon>
        <taxon>Spirosomataceae</taxon>
        <taxon>Runella</taxon>
    </lineage>
</organism>